<dbReference type="AlphaFoldDB" id="A0A137PHI8"/>
<accession>A0A137PHI8</accession>
<keyword evidence="3" id="KW-1185">Reference proteome</keyword>
<name>A0A137PHI8_CONC2</name>
<dbReference type="InterPro" id="IPR002921">
    <property type="entry name" value="Fungal_lipase-type"/>
</dbReference>
<dbReference type="Proteomes" id="UP000070444">
    <property type="component" value="Unassembled WGS sequence"/>
</dbReference>
<dbReference type="CDD" id="cd00519">
    <property type="entry name" value="Lipase_3"/>
    <property type="match status" value="1"/>
</dbReference>
<dbReference type="InterPro" id="IPR051218">
    <property type="entry name" value="Sec_MonoDiacylglyc_Lipase"/>
</dbReference>
<dbReference type="OMA" id="GQNTKEV"/>
<evidence type="ECO:0000259" key="1">
    <source>
        <dbReference type="Pfam" id="PF01764"/>
    </source>
</evidence>
<keyword evidence="2" id="KW-0378">Hydrolase</keyword>
<dbReference type="GO" id="GO:0006629">
    <property type="term" value="P:lipid metabolic process"/>
    <property type="evidence" value="ECO:0007669"/>
    <property type="project" value="InterPro"/>
</dbReference>
<dbReference type="PANTHER" id="PTHR45856:SF25">
    <property type="entry name" value="FUNGAL LIPASE-LIKE DOMAIN-CONTAINING PROTEIN"/>
    <property type="match status" value="1"/>
</dbReference>
<protein>
    <submittedName>
        <fullName evidence="2">Alpha/beta-hydrolase</fullName>
    </submittedName>
</protein>
<evidence type="ECO:0000313" key="2">
    <source>
        <dbReference type="EMBL" id="KXN74476.1"/>
    </source>
</evidence>
<evidence type="ECO:0000313" key="3">
    <source>
        <dbReference type="Proteomes" id="UP000070444"/>
    </source>
</evidence>
<feature type="non-terminal residue" evidence="2">
    <location>
        <position position="1"/>
    </location>
</feature>
<dbReference type="PANTHER" id="PTHR45856">
    <property type="entry name" value="ALPHA/BETA-HYDROLASES SUPERFAMILY PROTEIN"/>
    <property type="match status" value="1"/>
</dbReference>
<organism evidence="2 3">
    <name type="scientific">Conidiobolus coronatus (strain ATCC 28846 / CBS 209.66 / NRRL 28638)</name>
    <name type="common">Delacroixia coronata</name>
    <dbReference type="NCBI Taxonomy" id="796925"/>
    <lineage>
        <taxon>Eukaryota</taxon>
        <taxon>Fungi</taxon>
        <taxon>Fungi incertae sedis</taxon>
        <taxon>Zoopagomycota</taxon>
        <taxon>Entomophthoromycotina</taxon>
        <taxon>Entomophthoromycetes</taxon>
        <taxon>Entomophthorales</taxon>
        <taxon>Ancylistaceae</taxon>
        <taxon>Conidiobolus</taxon>
    </lineage>
</organism>
<feature type="domain" description="Fungal lipase-type" evidence="1">
    <location>
        <begin position="56"/>
        <end position="198"/>
    </location>
</feature>
<dbReference type="GO" id="GO:0016787">
    <property type="term" value="F:hydrolase activity"/>
    <property type="evidence" value="ECO:0007669"/>
    <property type="project" value="UniProtKB-KW"/>
</dbReference>
<dbReference type="InterPro" id="IPR029058">
    <property type="entry name" value="AB_hydrolase_fold"/>
</dbReference>
<feature type="non-terminal residue" evidence="2">
    <location>
        <position position="209"/>
    </location>
</feature>
<dbReference type="Gene3D" id="3.40.50.1820">
    <property type="entry name" value="alpha/beta hydrolase"/>
    <property type="match status" value="1"/>
</dbReference>
<dbReference type="SUPFAM" id="SSF53474">
    <property type="entry name" value="alpha/beta-Hydrolases"/>
    <property type="match status" value="1"/>
</dbReference>
<gene>
    <name evidence="2" type="ORF">CONCODRAFT_22123</name>
</gene>
<reference evidence="2 3" key="1">
    <citation type="journal article" date="2015" name="Genome Biol. Evol.">
        <title>Phylogenomic analyses indicate that early fungi evolved digesting cell walls of algal ancestors of land plants.</title>
        <authorList>
            <person name="Chang Y."/>
            <person name="Wang S."/>
            <person name="Sekimoto S."/>
            <person name="Aerts A.L."/>
            <person name="Choi C."/>
            <person name="Clum A."/>
            <person name="LaButti K.M."/>
            <person name="Lindquist E.A."/>
            <person name="Yee Ngan C."/>
            <person name="Ohm R.A."/>
            <person name="Salamov A.A."/>
            <person name="Grigoriev I.V."/>
            <person name="Spatafora J.W."/>
            <person name="Berbee M.L."/>
        </authorList>
    </citation>
    <scope>NUCLEOTIDE SEQUENCE [LARGE SCALE GENOMIC DNA]</scope>
    <source>
        <strain evidence="2 3">NRRL 28638</strain>
    </source>
</reference>
<dbReference type="EMBL" id="KQ964423">
    <property type="protein sequence ID" value="KXN74476.1"/>
    <property type="molecule type" value="Genomic_DNA"/>
</dbReference>
<dbReference type="OrthoDB" id="2123913at2759"/>
<sequence length="209" mass="23156">LNLAATAYCDQKEIEDWNCYNCKGYGQNTKEVVYIKDKKLEAAGYVGVNTDHNIIVASFRGTSEPRNWLTNLKIIFTDLKVNGKVVTNERSTVKVHTGFNEATDALLPRFRSAIKDLKNKYPTYSVVFTGHSLGGALASLSAVKLAEESILSWNQTKIVTFGQPRVGNDVFASYLNSKPVEKARVTTRGDIVTISPGLTLGYRHSQHII</sequence>
<proteinExistence type="predicted"/>
<dbReference type="Pfam" id="PF01764">
    <property type="entry name" value="Lipase_3"/>
    <property type="match status" value="1"/>
</dbReference>